<dbReference type="UniPathway" id="UPA00241">
    <property type="reaction ID" value="UER00356"/>
</dbReference>
<protein>
    <recommendedName>
        <fullName evidence="8 9">Dephospho-CoA kinase</fullName>
        <ecNumber evidence="8 9">2.7.1.24</ecNumber>
    </recommendedName>
    <alternativeName>
        <fullName evidence="8">Dephosphocoenzyme A kinase</fullName>
    </alternativeName>
</protein>
<reference evidence="10 11" key="1">
    <citation type="submission" date="2020-04" db="EMBL/GenBank/DDBJ databases">
        <title>Vibrio sp. SM6, a novel species isolated from seawater.</title>
        <authorList>
            <person name="Wang X."/>
        </authorList>
    </citation>
    <scope>NUCLEOTIDE SEQUENCE [LARGE SCALE GENOMIC DNA]</scope>
    <source>
        <strain evidence="10 11">SM6</strain>
    </source>
</reference>
<comment type="function">
    <text evidence="8">Catalyzes the phosphorylation of the 3'-hydroxyl group of dephosphocoenzyme A to form coenzyme A.</text>
</comment>
<accession>A0A7X8TQG4</accession>
<dbReference type="HAMAP" id="MF_00376">
    <property type="entry name" value="Dephospho_CoA_kinase"/>
    <property type="match status" value="1"/>
</dbReference>
<evidence type="ECO:0000313" key="11">
    <source>
        <dbReference type="Proteomes" id="UP000535589"/>
    </source>
</evidence>
<keyword evidence="3 8" id="KW-0808">Transferase</keyword>
<evidence type="ECO:0000313" key="10">
    <source>
        <dbReference type="EMBL" id="NLS12796.1"/>
    </source>
</evidence>
<comment type="catalytic activity">
    <reaction evidence="8">
        <text>3'-dephospho-CoA + ATP = ADP + CoA + H(+)</text>
        <dbReference type="Rhea" id="RHEA:18245"/>
        <dbReference type="ChEBI" id="CHEBI:15378"/>
        <dbReference type="ChEBI" id="CHEBI:30616"/>
        <dbReference type="ChEBI" id="CHEBI:57287"/>
        <dbReference type="ChEBI" id="CHEBI:57328"/>
        <dbReference type="ChEBI" id="CHEBI:456216"/>
        <dbReference type="EC" id="2.7.1.24"/>
    </reaction>
</comment>
<dbReference type="InterPro" id="IPR001977">
    <property type="entry name" value="Depp_CoAkinase"/>
</dbReference>
<keyword evidence="6 8" id="KW-0067">ATP-binding</keyword>
<dbReference type="PANTHER" id="PTHR10695:SF46">
    <property type="entry name" value="BIFUNCTIONAL COENZYME A SYNTHASE-RELATED"/>
    <property type="match status" value="1"/>
</dbReference>
<dbReference type="RefSeq" id="WP_168835893.1">
    <property type="nucleotide sequence ID" value="NZ_JABAIK010000006.1"/>
</dbReference>
<dbReference type="Proteomes" id="UP000535589">
    <property type="component" value="Unassembled WGS sequence"/>
</dbReference>
<keyword evidence="4 8" id="KW-0547">Nucleotide-binding</keyword>
<keyword evidence="11" id="KW-1185">Reference proteome</keyword>
<dbReference type="CDD" id="cd02022">
    <property type="entry name" value="DPCK"/>
    <property type="match status" value="1"/>
</dbReference>
<dbReference type="PROSITE" id="PS51219">
    <property type="entry name" value="DPCK"/>
    <property type="match status" value="1"/>
</dbReference>
<feature type="binding site" evidence="8">
    <location>
        <begin position="12"/>
        <end position="17"/>
    </location>
    <ligand>
        <name>ATP</name>
        <dbReference type="ChEBI" id="CHEBI:30616"/>
    </ligand>
</feature>
<dbReference type="PANTHER" id="PTHR10695">
    <property type="entry name" value="DEPHOSPHO-COA KINASE-RELATED"/>
    <property type="match status" value="1"/>
</dbReference>
<dbReference type="GO" id="GO:0004140">
    <property type="term" value="F:dephospho-CoA kinase activity"/>
    <property type="evidence" value="ECO:0007669"/>
    <property type="project" value="UniProtKB-UniRule"/>
</dbReference>
<evidence type="ECO:0000256" key="1">
    <source>
        <dbReference type="ARBA" id="ARBA00009018"/>
    </source>
</evidence>
<dbReference type="EC" id="2.7.1.24" evidence="8 9"/>
<evidence type="ECO:0000256" key="8">
    <source>
        <dbReference type="HAMAP-Rule" id="MF_00376"/>
    </source>
</evidence>
<dbReference type="AlphaFoldDB" id="A0A7X8TQG4"/>
<sequence length="204" mass="22756">MSFVVGLTGGIASGKTTVANRFHQAYGIDLVDADVIARQVVEPKTQGLQQIAAHFGPQILNRDGTLDRAQLRERIFNNDADKQWLNELMHPLIRTQMQRALTQTQSPYALLVVPLLIENQLQSLCDRILVVDVDEQTQIARTCARDGVSAEQVQAILAAQATRAQRLSYATEVVDNLTDQHTLFDKIDQLHRKYLAISTQNGPK</sequence>
<gene>
    <name evidence="8 10" type="primary">coaE</name>
    <name evidence="10" type="ORF">HGP28_07735</name>
</gene>
<evidence type="ECO:0000256" key="2">
    <source>
        <dbReference type="ARBA" id="ARBA00022490"/>
    </source>
</evidence>
<evidence type="ECO:0000256" key="9">
    <source>
        <dbReference type="NCBIfam" id="TIGR00152"/>
    </source>
</evidence>
<keyword evidence="2 8" id="KW-0963">Cytoplasm</keyword>
<comment type="subcellular location">
    <subcellularLocation>
        <location evidence="8">Cytoplasm</location>
    </subcellularLocation>
</comment>
<dbReference type="GO" id="GO:0015937">
    <property type="term" value="P:coenzyme A biosynthetic process"/>
    <property type="evidence" value="ECO:0007669"/>
    <property type="project" value="UniProtKB-UniRule"/>
</dbReference>
<comment type="caution">
    <text evidence="10">The sequence shown here is derived from an EMBL/GenBank/DDBJ whole genome shotgun (WGS) entry which is preliminary data.</text>
</comment>
<dbReference type="EMBL" id="JABAIK010000006">
    <property type="protein sequence ID" value="NLS12796.1"/>
    <property type="molecule type" value="Genomic_DNA"/>
</dbReference>
<evidence type="ECO:0000256" key="5">
    <source>
        <dbReference type="ARBA" id="ARBA00022777"/>
    </source>
</evidence>
<evidence type="ECO:0000256" key="3">
    <source>
        <dbReference type="ARBA" id="ARBA00022679"/>
    </source>
</evidence>
<keyword evidence="7 8" id="KW-0173">Coenzyme A biosynthesis</keyword>
<dbReference type="InterPro" id="IPR027417">
    <property type="entry name" value="P-loop_NTPase"/>
</dbReference>
<evidence type="ECO:0000256" key="6">
    <source>
        <dbReference type="ARBA" id="ARBA00022840"/>
    </source>
</evidence>
<dbReference type="Pfam" id="PF01121">
    <property type="entry name" value="CoaE"/>
    <property type="match status" value="1"/>
</dbReference>
<name>A0A7X8TQG4_9VIBR</name>
<dbReference type="FunFam" id="3.40.50.300:FF:000518">
    <property type="entry name" value="Dephospho-CoA kinase"/>
    <property type="match status" value="1"/>
</dbReference>
<evidence type="ECO:0000256" key="7">
    <source>
        <dbReference type="ARBA" id="ARBA00022993"/>
    </source>
</evidence>
<dbReference type="SUPFAM" id="SSF52540">
    <property type="entry name" value="P-loop containing nucleoside triphosphate hydrolases"/>
    <property type="match status" value="1"/>
</dbReference>
<organism evidence="10 11">
    <name type="scientific">Vibrio agarilyticus</name>
    <dbReference type="NCBI Taxonomy" id="2726741"/>
    <lineage>
        <taxon>Bacteria</taxon>
        <taxon>Pseudomonadati</taxon>
        <taxon>Pseudomonadota</taxon>
        <taxon>Gammaproteobacteria</taxon>
        <taxon>Vibrionales</taxon>
        <taxon>Vibrionaceae</taxon>
        <taxon>Vibrio</taxon>
    </lineage>
</organism>
<evidence type="ECO:0000256" key="4">
    <source>
        <dbReference type="ARBA" id="ARBA00022741"/>
    </source>
</evidence>
<dbReference type="NCBIfam" id="TIGR00152">
    <property type="entry name" value="dephospho-CoA kinase"/>
    <property type="match status" value="1"/>
</dbReference>
<dbReference type="Gene3D" id="3.40.50.300">
    <property type="entry name" value="P-loop containing nucleotide triphosphate hydrolases"/>
    <property type="match status" value="1"/>
</dbReference>
<dbReference type="GO" id="GO:0005737">
    <property type="term" value="C:cytoplasm"/>
    <property type="evidence" value="ECO:0007669"/>
    <property type="project" value="UniProtKB-SubCell"/>
</dbReference>
<comment type="pathway">
    <text evidence="8">Cofactor biosynthesis; coenzyme A biosynthesis; CoA from (R)-pantothenate: step 5/5.</text>
</comment>
<dbReference type="GO" id="GO:0005524">
    <property type="term" value="F:ATP binding"/>
    <property type="evidence" value="ECO:0007669"/>
    <property type="project" value="UniProtKB-UniRule"/>
</dbReference>
<comment type="similarity">
    <text evidence="1 8">Belongs to the CoaE family.</text>
</comment>
<keyword evidence="5 8" id="KW-0418">Kinase</keyword>
<proteinExistence type="inferred from homology"/>